<keyword evidence="2" id="KW-1185">Reference proteome</keyword>
<evidence type="ECO:0000313" key="1">
    <source>
        <dbReference type="EMBL" id="GFH51402.1"/>
    </source>
</evidence>
<reference evidence="1 2" key="1">
    <citation type="journal article" date="2021" name="Sci. Rep.">
        <title>The genome of the diatom Chaetoceros tenuissimus carries an ancient integrated fragment of an extant virus.</title>
        <authorList>
            <person name="Hongo Y."/>
            <person name="Kimura K."/>
            <person name="Takaki Y."/>
            <person name="Yoshida Y."/>
            <person name="Baba S."/>
            <person name="Kobayashi G."/>
            <person name="Nagasaki K."/>
            <person name="Hano T."/>
            <person name="Tomaru Y."/>
        </authorList>
    </citation>
    <scope>NUCLEOTIDE SEQUENCE [LARGE SCALE GENOMIC DNA]</scope>
    <source>
        <strain evidence="1 2">NIES-3715</strain>
    </source>
</reference>
<dbReference type="AlphaFoldDB" id="A0AAD3CSI7"/>
<dbReference type="EMBL" id="BLLK01000045">
    <property type="protein sequence ID" value="GFH51402.1"/>
    <property type="molecule type" value="Genomic_DNA"/>
</dbReference>
<accession>A0AAD3CSI7</accession>
<gene>
    <name evidence="1" type="ORF">CTEN210_07878</name>
</gene>
<organism evidence="1 2">
    <name type="scientific">Chaetoceros tenuissimus</name>
    <dbReference type="NCBI Taxonomy" id="426638"/>
    <lineage>
        <taxon>Eukaryota</taxon>
        <taxon>Sar</taxon>
        <taxon>Stramenopiles</taxon>
        <taxon>Ochrophyta</taxon>
        <taxon>Bacillariophyta</taxon>
        <taxon>Coscinodiscophyceae</taxon>
        <taxon>Chaetocerotophycidae</taxon>
        <taxon>Chaetocerotales</taxon>
        <taxon>Chaetocerotaceae</taxon>
        <taxon>Chaetoceros</taxon>
    </lineage>
</organism>
<sequence length="390" mass="45649">MKSGAVSKHRATRKRVYYYDGTHPEVRYIHCMNHRCSRKSLDMTKMIPCKGGCQTFHFCSKKCSHQRHQCGKIKSLRSNIEALEQNADLLLMLYEKKNIGNINKRRHPVIFSYLSSRFKLAVELSKVAKEFQTNYHFDEALSIMQNCLRCCHRHLHNSPELKQWCRHFAACLLDCGRIEHSISFTTYMLGQQVSNTISDVDEWIYPTPTSTALNIEPKLLQKVDFFIFFVLYITRLKQLLSLTLIRQSMICFQGTDCYKMIAGLESAGPLCLLMEYLLPFHLVQYISWDNFLSSCEEMHENVMQMTRIIYEKNPKIMQQMQQLLTLQGGEVKVQDQKQDKKSASKTRISRDENEVDMFVTRCKYSILSMPDLDVWLKYAIQKVKNNTVNK</sequence>
<comment type="caution">
    <text evidence="1">The sequence shown here is derived from an EMBL/GenBank/DDBJ whole genome shotgun (WGS) entry which is preliminary data.</text>
</comment>
<protein>
    <submittedName>
        <fullName evidence="1">Uncharacterized protein</fullName>
    </submittedName>
</protein>
<evidence type="ECO:0000313" key="2">
    <source>
        <dbReference type="Proteomes" id="UP001054902"/>
    </source>
</evidence>
<proteinExistence type="predicted"/>
<name>A0AAD3CSI7_9STRA</name>
<dbReference type="Proteomes" id="UP001054902">
    <property type="component" value="Unassembled WGS sequence"/>
</dbReference>